<proteinExistence type="predicted"/>
<dbReference type="InterPro" id="IPR006171">
    <property type="entry name" value="TOPRIM_dom"/>
</dbReference>
<name>A0A381EGN7_CAMUP</name>
<dbReference type="AlphaFoldDB" id="A0A381EGN7"/>
<reference evidence="2 3" key="1">
    <citation type="submission" date="2018-06" db="EMBL/GenBank/DDBJ databases">
        <authorList>
            <consortium name="Pathogen Informatics"/>
            <person name="Doyle S."/>
        </authorList>
    </citation>
    <scope>NUCLEOTIDE SEQUENCE [LARGE SCALE GENOMIC DNA]</scope>
    <source>
        <strain evidence="2 3">NCTC12264</strain>
    </source>
</reference>
<dbReference type="CDD" id="cd01029">
    <property type="entry name" value="TOPRIM_primases"/>
    <property type="match status" value="1"/>
</dbReference>
<evidence type="ECO:0000259" key="1">
    <source>
        <dbReference type="PROSITE" id="PS50880"/>
    </source>
</evidence>
<dbReference type="PROSITE" id="PS50880">
    <property type="entry name" value="TOPRIM"/>
    <property type="match status" value="1"/>
</dbReference>
<dbReference type="RefSeq" id="WP_115629072.1">
    <property type="nucleotide sequence ID" value="NZ_JANKIR010000007.1"/>
</dbReference>
<dbReference type="Proteomes" id="UP000254161">
    <property type="component" value="Unassembled WGS sequence"/>
</dbReference>
<dbReference type="Pfam" id="PF13155">
    <property type="entry name" value="Toprim_2"/>
    <property type="match status" value="1"/>
</dbReference>
<dbReference type="InterPro" id="IPR034154">
    <property type="entry name" value="TOPRIM_DnaG/twinkle"/>
</dbReference>
<dbReference type="Gene3D" id="3.40.1360.10">
    <property type="match status" value="1"/>
</dbReference>
<evidence type="ECO:0000313" key="3">
    <source>
        <dbReference type="Proteomes" id="UP000254161"/>
    </source>
</evidence>
<evidence type="ECO:0000313" key="2">
    <source>
        <dbReference type="EMBL" id="SUX26175.1"/>
    </source>
</evidence>
<feature type="domain" description="Toprim" evidence="1">
    <location>
        <begin position="219"/>
        <end position="309"/>
    </location>
</feature>
<dbReference type="SUPFAM" id="SSF56731">
    <property type="entry name" value="DNA primase core"/>
    <property type="match status" value="1"/>
</dbReference>
<sequence length="411" mass="47866">MAKAVAYYNQNILTLPLDNLLLENGYVLKKEKCSKNHLTLTNNNNDLIVITRATNNHYLYFNPNDERDRGNIYSFCKNRNIKLEKLLKAKDLSQLSHNINPSNLTQKNLEIITIFNEKQAIKENNFFSKNRSIASDILLHFPLKMDKMKNILSPTFVLEKIESINFIGINQAGYVSYLQNPLKKDKNQNAYHKPIKHLCYGAKGLEILKHPQTKKAEIKNIILSESIVDSLSLLELKGYDPKTTLICSSNGQITQKQRELLEHFSKIFKNTQIILAFDNDEKGRKFAKECEELFQKNNIATQILQPILKDFNDDLNAYKLLNLSKNFTLKELENKIENDTSRFINDFLKKEKILNPLSFKKRLKEAIIFSKILNYLQEKIQNHIDLNKVNQSLKNFNIFIQTKKINTKEKQ</sequence>
<protein>
    <submittedName>
        <fullName evidence="2">Toprim domain</fullName>
    </submittedName>
</protein>
<dbReference type="EMBL" id="UFUZ01000001">
    <property type="protein sequence ID" value="SUX26175.1"/>
    <property type="molecule type" value="Genomic_DNA"/>
</dbReference>
<gene>
    <name evidence="2" type="ORF">NCTC12264_00396</name>
</gene>
<accession>A0A381EGN7</accession>
<organism evidence="2 3">
    <name type="scientific">Campylobacter upsaliensis</name>
    <dbReference type="NCBI Taxonomy" id="28080"/>
    <lineage>
        <taxon>Bacteria</taxon>
        <taxon>Pseudomonadati</taxon>
        <taxon>Campylobacterota</taxon>
        <taxon>Epsilonproteobacteria</taxon>
        <taxon>Campylobacterales</taxon>
        <taxon>Campylobacteraceae</taxon>
        <taxon>Campylobacter</taxon>
    </lineage>
</organism>